<dbReference type="GO" id="GO:0006508">
    <property type="term" value="P:proteolysis"/>
    <property type="evidence" value="ECO:0007669"/>
    <property type="project" value="UniProtKB-KW"/>
</dbReference>
<dbReference type="OrthoDB" id="1939479at2759"/>
<proteinExistence type="inferred from homology"/>
<reference evidence="6 7" key="1">
    <citation type="journal article" date="2004" name="Nature">
        <title>Genome sequence of the ultrasmall unicellular red alga Cyanidioschyzon merolae 10D.</title>
        <authorList>
            <person name="Matsuzaki M."/>
            <person name="Misumi O."/>
            <person name="Shin-i T."/>
            <person name="Maruyama S."/>
            <person name="Takahara M."/>
            <person name="Miyagishima S."/>
            <person name="Mori T."/>
            <person name="Nishida K."/>
            <person name="Yagisawa F."/>
            <person name="Nishida K."/>
            <person name="Yoshida Y."/>
            <person name="Nishimura Y."/>
            <person name="Nakao S."/>
            <person name="Kobayashi T."/>
            <person name="Momoyama Y."/>
            <person name="Higashiyama T."/>
            <person name="Minoda A."/>
            <person name="Sano M."/>
            <person name="Nomoto H."/>
            <person name="Oishi K."/>
            <person name="Hayashi H."/>
            <person name="Ohta F."/>
            <person name="Nishizaka S."/>
            <person name="Haga S."/>
            <person name="Miura S."/>
            <person name="Morishita T."/>
            <person name="Kabeya Y."/>
            <person name="Terasawa K."/>
            <person name="Suzuki Y."/>
            <person name="Ishii Y."/>
            <person name="Asakawa S."/>
            <person name="Takano H."/>
            <person name="Ohta N."/>
            <person name="Kuroiwa H."/>
            <person name="Tanaka K."/>
            <person name="Shimizu N."/>
            <person name="Sugano S."/>
            <person name="Sato N."/>
            <person name="Nozaki H."/>
            <person name="Ogasawara N."/>
            <person name="Kohara Y."/>
            <person name="Kuroiwa T."/>
        </authorList>
    </citation>
    <scope>NUCLEOTIDE SEQUENCE [LARGE SCALE GENOMIC DNA]</scope>
    <source>
        <strain evidence="6 7">10D</strain>
    </source>
</reference>
<dbReference type="RefSeq" id="XP_005537160.1">
    <property type="nucleotide sequence ID" value="XM_005537103.1"/>
</dbReference>
<keyword evidence="7" id="KW-1185">Reference proteome</keyword>
<dbReference type="PANTHER" id="PTHR12606">
    <property type="entry name" value="SENTRIN/SUMO-SPECIFIC PROTEASE"/>
    <property type="match status" value="1"/>
</dbReference>
<gene>
    <name evidence="6" type="ORF">CYME_CMM297C</name>
</gene>
<evidence type="ECO:0000256" key="1">
    <source>
        <dbReference type="ARBA" id="ARBA00005234"/>
    </source>
</evidence>
<reference evidence="6 7" key="2">
    <citation type="journal article" date="2007" name="BMC Biol.">
        <title>A 100%-complete sequence reveals unusually simple genomic features in the hot-spring red alga Cyanidioschyzon merolae.</title>
        <authorList>
            <person name="Nozaki H."/>
            <person name="Takano H."/>
            <person name="Misumi O."/>
            <person name="Terasawa K."/>
            <person name="Matsuzaki M."/>
            <person name="Maruyama S."/>
            <person name="Nishida K."/>
            <person name="Yagisawa F."/>
            <person name="Yoshida Y."/>
            <person name="Fujiwara T."/>
            <person name="Takio S."/>
            <person name="Tamura K."/>
            <person name="Chung S.J."/>
            <person name="Nakamura S."/>
            <person name="Kuroiwa H."/>
            <person name="Tanaka K."/>
            <person name="Sato N."/>
            <person name="Kuroiwa T."/>
        </authorList>
    </citation>
    <scope>NUCLEOTIDE SEQUENCE [LARGE SCALE GENOMIC DNA]</scope>
    <source>
        <strain evidence="6 7">10D</strain>
    </source>
</reference>
<keyword evidence="3" id="KW-0378">Hydrolase</keyword>
<dbReference type="EMBL" id="AP006495">
    <property type="protein sequence ID" value="BAM81124.1"/>
    <property type="molecule type" value="Genomic_DNA"/>
</dbReference>
<dbReference type="Proteomes" id="UP000007014">
    <property type="component" value="Chromosome 13"/>
</dbReference>
<protein>
    <recommendedName>
        <fullName evidence="5">Ubiquitin-like protease family profile domain-containing protein</fullName>
    </recommendedName>
</protein>
<evidence type="ECO:0000256" key="3">
    <source>
        <dbReference type="ARBA" id="ARBA00022801"/>
    </source>
</evidence>
<dbReference type="Gene3D" id="3.40.395.10">
    <property type="entry name" value="Adenoviral Proteinase, Chain A"/>
    <property type="match status" value="1"/>
</dbReference>
<dbReference type="SUPFAM" id="SSF54001">
    <property type="entry name" value="Cysteine proteinases"/>
    <property type="match status" value="1"/>
</dbReference>
<dbReference type="eggNOG" id="KOG0778">
    <property type="taxonomic scope" value="Eukaryota"/>
</dbReference>
<dbReference type="Pfam" id="PF02902">
    <property type="entry name" value="Peptidase_C48"/>
    <property type="match status" value="1"/>
</dbReference>
<dbReference type="STRING" id="280699.M1V914"/>
<comment type="similarity">
    <text evidence="1">Belongs to the peptidase C48 family.</text>
</comment>
<evidence type="ECO:0000313" key="7">
    <source>
        <dbReference type="Proteomes" id="UP000007014"/>
    </source>
</evidence>
<dbReference type="PROSITE" id="PS50600">
    <property type="entry name" value="ULP_PROTEASE"/>
    <property type="match status" value="1"/>
</dbReference>
<dbReference type="InterPro" id="IPR038765">
    <property type="entry name" value="Papain-like_cys_pep_sf"/>
</dbReference>
<dbReference type="AlphaFoldDB" id="M1V914"/>
<dbReference type="GO" id="GO:0016929">
    <property type="term" value="F:deSUMOylase activity"/>
    <property type="evidence" value="ECO:0007669"/>
    <property type="project" value="TreeGrafter"/>
</dbReference>
<dbReference type="GO" id="GO:0016926">
    <property type="term" value="P:protein desumoylation"/>
    <property type="evidence" value="ECO:0007669"/>
    <property type="project" value="TreeGrafter"/>
</dbReference>
<evidence type="ECO:0000256" key="4">
    <source>
        <dbReference type="ARBA" id="ARBA00022807"/>
    </source>
</evidence>
<dbReference type="PANTHER" id="PTHR12606:SF1">
    <property type="entry name" value="UBIQUITIN-LIKE-SPECIFIC PROTEASE 1A"/>
    <property type="match status" value="1"/>
</dbReference>
<dbReference type="Gramene" id="CMM297CT">
    <property type="protein sequence ID" value="CMM297CT"/>
    <property type="gene ID" value="CMM297C"/>
</dbReference>
<name>M1V914_CYAM1</name>
<dbReference type="GO" id="GO:0005634">
    <property type="term" value="C:nucleus"/>
    <property type="evidence" value="ECO:0007669"/>
    <property type="project" value="TreeGrafter"/>
</dbReference>
<sequence>MFARRHSRRLRRFRRRALSRKKHRYRLRARILSGCQVVDRTAYAQELFYRGLPGSALMHPVTRFSCTSGDRHRTGQQCRHDARFPLKQRPEKSLRREYCAFALDIRQQRAHREPQAAHPAVTRATRHVHGQNLVQWAWSPSNRDRVLTYITDARIGLRGNDLQRLQHPNWLNDEVINAYLGLLNREYRQHGVYCFHSFFYTRLTSPSYCFAYVRRWTTRARFTIHRDALLLIPVNIAQRHWVLVAIDANRRELRCYDSMHSQDGWCVLPNLRHWLTDECIDKGVEDPWLLSDSWTLSLAHEHERIPRQTDGGSCGVFSLLFAEALAKNWSPARVPSPGKPAPLPLTSLRFQFAQRDIPELRKRLVMALLRQQSSLDAPEASVDRISR</sequence>
<evidence type="ECO:0000259" key="5">
    <source>
        <dbReference type="PROSITE" id="PS50600"/>
    </source>
</evidence>
<dbReference type="KEGG" id="cme:CYME_CMM297C"/>
<keyword evidence="2" id="KW-0645">Protease</keyword>
<organism evidence="6 7">
    <name type="scientific">Cyanidioschyzon merolae (strain NIES-3377 / 10D)</name>
    <name type="common">Unicellular red alga</name>
    <dbReference type="NCBI Taxonomy" id="280699"/>
    <lineage>
        <taxon>Eukaryota</taxon>
        <taxon>Rhodophyta</taxon>
        <taxon>Bangiophyceae</taxon>
        <taxon>Cyanidiales</taxon>
        <taxon>Cyanidiaceae</taxon>
        <taxon>Cyanidioschyzon</taxon>
    </lineage>
</organism>
<accession>M1V914</accession>
<evidence type="ECO:0000256" key="2">
    <source>
        <dbReference type="ARBA" id="ARBA00022670"/>
    </source>
</evidence>
<dbReference type="GeneID" id="16994882"/>
<evidence type="ECO:0000313" key="6">
    <source>
        <dbReference type="EMBL" id="BAM81124.1"/>
    </source>
</evidence>
<keyword evidence="4" id="KW-0788">Thiol protease</keyword>
<dbReference type="HOGENOM" id="CLU_714485_0_0_1"/>
<feature type="domain" description="Ubiquitin-like protease family profile" evidence="5">
    <location>
        <begin position="155"/>
        <end position="325"/>
    </location>
</feature>
<dbReference type="InterPro" id="IPR003653">
    <property type="entry name" value="Peptidase_C48_C"/>
</dbReference>